<accession>A0A4Z0D4Z9</accession>
<dbReference type="FunFam" id="1.20.120.140:FF:000002">
    <property type="entry name" value="Signal recognition particle receptor FtsY"/>
    <property type="match status" value="1"/>
</dbReference>
<dbReference type="InterPro" id="IPR013822">
    <property type="entry name" value="Signal_recog_particl_SRP54_hlx"/>
</dbReference>
<dbReference type="Gene3D" id="1.20.120.140">
    <property type="entry name" value="Signal recognition particle SRP54, nucleotide-binding domain"/>
    <property type="match status" value="1"/>
</dbReference>
<dbReference type="Pfam" id="PF00448">
    <property type="entry name" value="SRP54"/>
    <property type="match status" value="1"/>
</dbReference>
<evidence type="ECO:0000259" key="10">
    <source>
        <dbReference type="PROSITE" id="PS00300"/>
    </source>
</evidence>
<comment type="catalytic activity">
    <reaction evidence="8 9">
        <text>GTP + H2O = GDP + phosphate + H(+)</text>
        <dbReference type="Rhea" id="RHEA:19669"/>
        <dbReference type="ChEBI" id="CHEBI:15377"/>
        <dbReference type="ChEBI" id="CHEBI:15378"/>
        <dbReference type="ChEBI" id="CHEBI:37565"/>
        <dbReference type="ChEBI" id="CHEBI:43474"/>
        <dbReference type="ChEBI" id="CHEBI:58189"/>
        <dbReference type="EC" id="3.6.5.4"/>
    </reaction>
</comment>
<dbReference type="PANTHER" id="PTHR43134">
    <property type="entry name" value="SIGNAL RECOGNITION PARTICLE RECEPTOR SUBUNIT ALPHA"/>
    <property type="match status" value="1"/>
</dbReference>
<evidence type="ECO:0000313" key="12">
    <source>
        <dbReference type="Proteomes" id="UP000298381"/>
    </source>
</evidence>
<feature type="domain" description="SRP54-type proteins GTP-binding" evidence="10">
    <location>
        <begin position="318"/>
        <end position="331"/>
    </location>
</feature>
<dbReference type="InterPro" id="IPR000897">
    <property type="entry name" value="SRP54_GTPase_dom"/>
</dbReference>
<dbReference type="GO" id="GO:0005047">
    <property type="term" value="F:signal recognition particle binding"/>
    <property type="evidence" value="ECO:0007669"/>
    <property type="project" value="TreeGrafter"/>
</dbReference>
<dbReference type="InterPro" id="IPR027417">
    <property type="entry name" value="P-loop_NTPase"/>
</dbReference>
<dbReference type="Gene3D" id="3.40.50.300">
    <property type="entry name" value="P-loop containing nucleotide triphosphate hydrolases"/>
    <property type="match status" value="1"/>
</dbReference>
<dbReference type="Proteomes" id="UP000298381">
    <property type="component" value="Unassembled WGS sequence"/>
</dbReference>
<dbReference type="PANTHER" id="PTHR43134:SF1">
    <property type="entry name" value="SIGNAL RECOGNITION PARTICLE RECEPTOR SUBUNIT ALPHA"/>
    <property type="match status" value="1"/>
</dbReference>
<evidence type="ECO:0000256" key="9">
    <source>
        <dbReference type="HAMAP-Rule" id="MF_00920"/>
    </source>
</evidence>
<keyword evidence="7 9" id="KW-0675">Receptor</keyword>
<dbReference type="GO" id="GO:0003924">
    <property type="term" value="F:GTPase activity"/>
    <property type="evidence" value="ECO:0007669"/>
    <property type="project" value="UniProtKB-UniRule"/>
</dbReference>
<feature type="binding site" evidence="9">
    <location>
        <begin position="297"/>
        <end position="300"/>
    </location>
    <ligand>
        <name>GTP</name>
        <dbReference type="ChEBI" id="CHEBI:37565"/>
    </ligand>
</feature>
<dbReference type="Pfam" id="PF02881">
    <property type="entry name" value="SRP54_N"/>
    <property type="match status" value="1"/>
</dbReference>
<dbReference type="InterPro" id="IPR004390">
    <property type="entry name" value="SR_rcpt_FtsY"/>
</dbReference>
<dbReference type="HAMAP" id="MF_00920">
    <property type="entry name" value="FtsY"/>
    <property type="match status" value="1"/>
</dbReference>
<evidence type="ECO:0000256" key="2">
    <source>
        <dbReference type="ARBA" id="ARBA00022490"/>
    </source>
</evidence>
<keyword evidence="3 9" id="KW-0547">Nucleotide-binding</keyword>
<keyword evidence="12" id="KW-1185">Reference proteome</keyword>
<dbReference type="GO" id="GO:0005886">
    <property type="term" value="C:plasma membrane"/>
    <property type="evidence" value="ECO:0007669"/>
    <property type="project" value="UniProtKB-SubCell"/>
</dbReference>
<dbReference type="EC" id="3.6.5.4" evidence="9"/>
<name>A0A4Z0D4Z9_9FIRM</name>
<dbReference type="NCBIfam" id="TIGR00064">
    <property type="entry name" value="ftsY"/>
    <property type="match status" value="1"/>
</dbReference>
<dbReference type="SUPFAM" id="SSF52540">
    <property type="entry name" value="P-loop containing nucleoside triphosphate hydrolases"/>
    <property type="match status" value="1"/>
</dbReference>
<dbReference type="InterPro" id="IPR003593">
    <property type="entry name" value="AAA+_ATPase"/>
</dbReference>
<gene>
    <name evidence="9 11" type="primary">ftsY</name>
    <name evidence="11" type="ORF">E4100_08195</name>
</gene>
<protein>
    <recommendedName>
        <fullName evidence="9">Signal recognition particle receptor FtsY</fullName>
        <shortName evidence="9">SRP receptor</shortName>
        <ecNumber evidence="9">3.6.5.4</ecNumber>
    </recommendedName>
</protein>
<dbReference type="CDD" id="cd17874">
    <property type="entry name" value="FtsY"/>
    <property type="match status" value="1"/>
</dbReference>
<evidence type="ECO:0000256" key="4">
    <source>
        <dbReference type="ARBA" id="ARBA00022801"/>
    </source>
</evidence>
<dbReference type="SMART" id="SM00963">
    <property type="entry name" value="SRP54_N"/>
    <property type="match status" value="1"/>
</dbReference>
<evidence type="ECO:0000256" key="8">
    <source>
        <dbReference type="ARBA" id="ARBA00048027"/>
    </source>
</evidence>
<proteinExistence type="inferred from homology"/>
<dbReference type="OrthoDB" id="9804720at2"/>
<evidence type="ECO:0000256" key="3">
    <source>
        <dbReference type="ARBA" id="ARBA00022741"/>
    </source>
</evidence>
<evidence type="ECO:0000256" key="5">
    <source>
        <dbReference type="ARBA" id="ARBA00023134"/>
    </source>
</evidence>
<evidence type="ECO:0000313" key="11">
    <source>
        <dbReference type="EMBL" id="TFZ39594.1"/>
    </source>
</evidence>
<comment type="subcellular location">
    <subcellularLocation>
        <location evidence="9">Cell membrane</location>
        <topology evidence="9">Peripheral membrane protein</topology>
        <orientation evidence="9">Cytoplasmic side</orientation>
    </subcellularLocation>
    <subcellularLocation>
        <location evidence="9">Cytoplasm</location>
    </subcellularLocation>
</comment>
<dbReference type="SUPFAM" id="SSF47364">
    <property type="entry name" value="Domain of the SRP/SRP receptor G-proteins"/>
    <property type="match status" value="1"/>
</dbReference>
<keyword evidence="6 9" id="KW-0472">Membrane</keyword>
<evidence type="ECO:0000256" key="1">
    <source>
        <dbReference type="ARBA" id="ARBA00022475"/>
    </source>
</evidence>
<keyword evidence="1 9" id="KW-1003">Cell membrane</keyword>
<dbReference type="SMART" id="SM00962">
    <property type="entry name" value="SRP54"/>
    <property type="match status" value="1"/>
</dbReference>
<dbReference type="PROSITE" id="PS00300">
    <property type="entry name" value="SRP54"/>
    <property type="match status" value="1"/>
</dbReference>
<organism evidence="11 12">
    <name type="scientific">Soehngenia longivitae</name>
    <dbReference type="NCBI Taxonomy" id="2562294"/>
    <lineage>
        <taxon>Bacteria</taxon>
        <taxon>Bacillati</taxon>
        <taxon>Bacillota</taxon>
        <taxon>Tissierellia</taxon>
        <taxon>Tissierellales</taxon>
        <taxon>Tissierellaceae</taxon>
        <taxon>Soehngenia</taxon>
    </lineage>
</organism>
<comment type="function">
    <text evidence="9">Involved in targeting and insertion of nascent membrane proteins into the cytoplasmic membrane. Acts as a receptor for the complex formed by the signal recognition particle (SRP) and the ribosome-nascent chain (RNC).</text>
</comment>
<feature type="binding site" evidence="9">
    <location>
        <begin position="233"/>
        <end position="237"/>
    </location>
    <ligand>
        <name>GTP</name>
        <dbReference type="ChEBI" id="CHEBI:37565"/>
    </ligand>
</feature>
<dbReference type="EMBL" id="SRIB01000011">
    <property type="protein sequence ID" value="TFZ39594.1"/>
    <property type="molecule type" value="Genomic_DNA"/>
</dbReference>
<sequence length="345" mass="38192">MGFFKKTPKDDNKNIEEQDIHIISKIDQETYMESEDNLKRRNSIFEKVKNGLSKTRKNISGKIDDVIRSHRKIDEELFDELEEILITADVGIVSTMKIIENLKEKAKDKNIADPYDIKALLKEEVKNIMLSSVDNNYIKLEPTPSLILVVGVNGVGKTTTIGKLAHNIKISGKSVLLAAGDTFRAAAIDQLMEWGNRANVEVVSHQEGSDPAAVIFDAIKKAKAKNIDVLICDTAGRLHNKSNLMNELNKIFRVVEKEYPEATKEILLVLDATTGQNAINQAKVFKEVSNITGVILTKLDGTAKGGIAIALQAELNLPIKLIGVGEGIEDLQPFDVDIFINSIFE</sequence>
<dbReference type="SMART" id="SM00382">
    <property type="entry name" value="AAA"/>
    <property type="match status" value="1"/>
</dbReference>
<dbReference type="RefSeq" id="WP_135271558.1">
    <property type="nucleotide sequence ID" value="NZ_SRIB01000011.1"/>
</dbReference>
<dbReference type="GO" id="GO:0006614">
    <property type="term" value="P:SRP-dependent cotranslational protein targeting to membrane"/>
    <property type="evidence" value="ECO:0007669"/>
    <property type="project" value="InterPro"/>
</dbReference>
<dbReference type="GO" id="GO:0005525">
    <property type="term" value="F:GTP binding"/>
    <property type="evidence" value="ECO:0007669"/>
    <property type="project" value="UniProtKB-UniRule"/>
</dbReference>
<dbReference type="InterPro" id="IPR036225">
    <property type="entry name" value="SRP/SRP_N"/>
</dbReference>
<keyword evidence="2 9" id="KW-0963">Cytoplasm</keyword>
<comment type="caution">
    <text evidence="11">The sequence shown here is derived from an EMBL/GenBank/DDBJ whole genome shotgun (WGS) entry which is preliminary data.</text>
</comment>
<dbReference type="InterPro" id="IPR042101">
    <property type="entry name" value="SRP54_N_sf"/>
</dbReference>
<feature type="binding site" evidence="9">
    <location>
        <begin position="151"/>
        <end position="158"/>
    </location>
    <ligand>
        <name>GTP</name>
        <dbReference type="ChEBI" id="CHEBI:37565"/>
    </ligand>
</feature>
<keyword evidence="4 9" id="KW-0378">Hydrolase</keyword>
<evidence type="ECO:0000256" key="7">
    <source>
        <dbReference type="ARBA" id="ARBA00023170"/>
    </source>
</evidence>
<dbReference type="GO" id="GO:0005737">
    <property type="term" value="C:cytoplasm"/>
    <property type="evidence" value="ECO:0007669"/>
    <property type="project" value="UniProtKB-SubCell"/>
</dbReference>
<comment type="subunit">
    <text evidence="9">Part of the signal recognition particle protein translocation system, which is composed of SRP and FtsY.</text>
</comment>
<dbReference type="FunFam" id="3.40.50.300:FF:000053">
    <property type="entry name" value="Signal recognition particle receptor FtsY"/>
    <property type="match status" value="1"/>
</dbReference>
<reference evidence="11 12" key="1">
    <citation type="submission" date="2019-03" db="EMBL/GenBank/DDBJ databases">
        <title>Draft genome sequence data and analysis of a Fermenting Bacterium, Soehngenia longevitae strain 1933PT, isolated from petroleum reservoir in Azerbaijan.</title>
        <authorList>
            <person name="Grouzdev D.S."/>
            <person name="Bidzhieva S.K."/>
            <person name="Sokolova D.S."/>
            <person name="Tourova T.P."/>
            <person name="Poltaraus A.B."/>
            <person name="Nazina T.N."/>
        </authorList>
    </citation>
    <scope>NUCLEOTIDE SEQUENCE [LARGE SCALE GENOMIC DNA]</scope>
    <source>
        <strain evidence="11 12">1933P</strain>
    </source>
</reference>
<comment type="similarity">
    <text evidence="9">Belongs to the GTP-binding SRP family. FtsY subfamily.</text>
</comment>
<dbReference type="AlphaFoldDB" id="A0A4Z0D4Z9"/>
<keyword evidence="5 9" id="KW-0342">GTP-binding</keyword>
<evidence type="ECO:0000256" key="6">
    <source>
        <dbReference type="ARBA" id="ARBA00023136"/>
    </source>
</evidence>